<protein>
    <recommendedName>
        <fullName evidence="4">Tail assembly chaperone</fullName>
    </recommendedName>
</protein>
<proteinExistence type="predicted"/>
<organism evidence="1 3">
    <name type="scientific">Rhodococcus zopfii</name>
    <dbReference type="NCBI Taxonomy" id="43772"/>
    <lineage>
        <taxon>Bacteria</taxon>
        <taxon>Bacillati</taxon>
        <taxon>Actinomycetota</taxon>
        <taxon>Actinomycetes</taxon>
        <taxon>Mycobacteriales</taxon>
        <taxon>Nocardiaceae</taxon>
        <taxon>Rhodococcus</taxon>
    </lineage>
</organism>
<evidence type="ECO:0008006" key="4">
    <source>
        <dbReference type="Google" id="ProtNLM"/>
    </source>
</evidence>
<dbReference type="EMBL" id="WBMO01000005">
    <property type="protein sequence ID" value="MDV2478612.1"/>
    <property type="molecule type" value="Genomic_DNA"/>
</dbReference>
<gene>
    <name evidence="1" type="ORF">F8M49_00345</name>
    <name evidence="2" type="ORF">F8M49_30105</name>
</gene>
<reference evidence="1 3" key="1">
    <citation type="submission" date="2019-10" db="EMBL/GenBank/DDBJ databases">
        <title>Draft Genome Assembly of Rhodococcus zopfii DSM44189.</title>
        <authorList>
            <person name="Sutton J.M."/>
            <person name="Akob D.M."/>
            <person name="Bushman T.J."/>
        </authorList>
    </citation>
    <scope>NUCLEOTIDE SEQUENCE [LARGE SCALE GENOMIC DNA]</scope>
    <source>
        <strain evidence="1 3">DSM 44189</strain>
    </source>
</reference>
<evidence type="ECO:0000313" key="3">
    <source>
        <dbReference type="Proteomes" id="UP001275440"/>
    </source>
</evidence>
<dbReference type="Proteomes" id="UP001275440">
    <property type="component" value="Unassembled WGS sequence"/>
</dbReference>
<evidence type="ECO:0000313" key="1">
    <source>
        <dbReference type="EMBL" id="MDV2474238.1"/>
    </source>
</evidence>
<accession>A0ABU3WJR7</accession>
<evidence type="ECO:0000313" key="2">
    <source>
        <dbReference type="EMBL" id="MDV2478612.1"/>
    </source>
</evidence>
<keyword evidence="3" id="KW-1185">Reference proteome</keyword>
<sequence>MSKDNLETITSIDEQNVRRYGGEKREAKRPFTFQIGESPVFHVQEPDADTVMDIEEARTSRSVLKLFLGDQYDDVADFLGPQDPDVLIDLARDLSKHFGLFDAEQAVNRADRRSRARRSGGRR</sequence>
<comment type="caution">
    <text evidence="1">The sequence shown here is derived from an EMBL/GenBank/DDBJ whole genome shotgun (WGS) entry which is preliminary data.</text>
</comment>
<name>A0ABU3WJR7_9NOCA</name>
<dbReference type="EMBL" id="WBMO01000001">
    <property type="protein sequence ID" value="MDV2474238.1"/>
    <property type="molecule type" value="Genomic_DNA"/>
</dbReference>